<sequence>MKKLMTLCALVVSFALYSQGTLVQPEKIGTISGKVIDKGLNQPVAYATVVLKSKTDGSTIMGGITEDNGDFKLKSVPEGTHMFEVQFIGYKKFSQEIQISRRNRNVNLGTIALEEEVSQLEGVEVVAERSTIEQKVDRKVINIGKDLTTAGPTAADIMNNLPSVNVDQQTGNISLRGNSNVRVMVDGKLSNVPVAQLLRQIPSSSIKSIELITNPSAKYNPEGMSGLINIILHKNANIGFNGNINTGLTHGIEPKFNGTLDLNYRNGKFNVYGNYGHNASRNVNDGHIFRVEENSEQFFDFFDNRKSHLIKVGFDFFLNEKNTISFFTNQNIFDGRTEGRTNILYYNGDFPNETQFFVSDNENRSQQYNFDYKLEFAQEGHNIELEIDHNTFSNDEDADFRFVGGTGQIPDYMDFVDTERDQTFVNLDYVNPLNDKTKLELGVEARLFETEVDYESTGLTFNSSGVLRPTPDTNFIYDQEIFSAYATFGQNFEKWSYQIGARFEDVNVKADTNQVRSFTDKYTQIYPSAFLTYRPSEKNQYQVSFSRRVDRPGLDQVNPIREWATPLISSFGNQNLMPQFTNSVEMNYTRRLKKGSVTAGVFYRRIEDEINRAVYIDPLDENKLILTFDNFDDNSAYGFEMSSSYRPTKWWNFNASFDLFFQTQKGFVGLDQVEVDNTSWNYRMNNNFVVNKKLTFSLFGFYRGKNKTLQFDVEPMYFINAGARYSFAQGKGTLSLNFNDVFNTMQFAFNGRLPFRQTGDFNWESNTVYGGVSYRFGSGKNRALRRKNRDKNTKQSSGGIL</sequence>
<organism evidence="7 8">
    <name type="scientific">Leptobacterium flavescens</name>
    <dbReference type="NCBI Taxonomy" id="472055"/>
    <lineage>
        <taxon>Bacteria</taxon>
        <taxon>Pseudomonadati</taxon>
        <taxon>Bacteroidota</taxon>
        <taxon>Flavobacteriia</taxon>
        <taxon>Flavobacteriales</taxon>
        <taxon>Flavobacteriaceae</taxon>
        <taxon>Leptobacterium</taxon>
    </lineage>
</organism>
<evidence type="ECO:0000256" key="1">
    <source>
        <dbReference type="ARBA" id="ARBA00004442"/>
    </source>
</evidence>
<dbReference type="Pfam" id="PF14905">
    <property type="entry name" value="OMP_b-brl_3"/>
    <property type="match status" value="1"/>
</dbReference>
<dbReference type="InterPro" id="IPR037066">
    <property type="entry name" value="Plug_dom_sf"/>
</dbReference>
<evidence type="ECO:0000256" key="4">
    <source>
        <dbReference type="SAM" id="SignalP"/>
    </source>
</evidence>
<accession>A0A6P0UPH9</accession>
<dbReference type="Pfam" id="PF13715">
    <property type="entry name" value="CarbopepD_reg_2"/>
    <property type="match status" value="1"/>
</dbReference>
<dbReference type="EMBL" id="JAABOO010000001">
    <property type="protein sequence ID" value="NER12266.1"/>
    <property type="molecule type" value="Genomic_DNA"/>
</dbReference>
<feature type="domain" description="TonB-dependent receptor plug" evidence="5">
    <location>
        <begin position="151"/>
        <end position="226"/>
    </location>
</feature>
<reference evidence="7 8" key="1">
    <citation type="submission" date="2020-01" db="EMBL/GenBank/DDBJ databases">
        <title>Leptobacterium flavescens.</title>
        <authorList>
            <person name="Wang G."/>
        </authorList>
    </citation>
    <scope>NUCLEOTIDE SEQUENCE [LARGE SCALE GENOMIC DNA]</scope>
    <source>
        <strain evidence="7 8">KCTC 22160</strain>
    </source>
</reference>
<dbReference type="RefSeq" id="WP_163605294.1">
    <property type="nucleotide sequence ID" value="NZ_JAABOO010000001.1"/>
</dbReference>
<dbReference type="InterPro" id="IPR008969">
    <property type="entry name" value="CarboxyPept-like_regulatory"/>
</dbReference>
<dbReference type="Gene3D" id="2.40.170.20">
    <property type="entry name" value="TonB-dependent receptor, beta-barrel domain"/>
    <property type="match status" value="1"/>
</dbReference>
<keyword evidence="7" id="KW-0675">Receptor</keyword>
<dbReference type="InterPro" id="IPR036942">
    <property type="entry name" value="Beta-barrel_TonB_sf"/>
</dbReference>
<keyword evidence="4" id="KW-0732">Signal</keyword>
<dbReference type="Gene3D" id="2.170.130.10">
    <property type="entry name" value="TonB-dependent receptor, plug domain"/>
    <property type="match status" value="1"/>
</dbReference>
<dbReference type="Proteomes" id="UP000468581">
    <property type="component" value="Unassembled WGS sequence"/>
</dbReference>
<dbReference type="AlphaFoldDB" id="A0A6P0UPH9"/>
<evidence type="ECO:0000259" key="5">
    <source>
        <dbReference type="Pfam" id="PF07715"/>
    </source>
</evidence>
<comment type="subcellular location">
    <subcellularLocation>
        <location evidence="1">Cell outer membrane</location>
    </subcellularLocation>
</comment>
<gene>
    <name evidence="7" type="ORF">GWK08_02320</name>
</gene>
<comment type="caution">
    <text evidence="7">The sequence shown here is derived from an EMBL/GenBank/DDBJ whole genome shotgun (WGS) entry which is preliminary data.</text>
</comment>
<dbReference type="GO" id="GO:0009279">
    <property type="term" value="C:cell outer membrane"/>
    <property type="evidence" value="ECO:0007669"/>
    <property type="project" value="UniProtKB-SubCell"/>
</dbReference>
<dbReference type="PANTHER" id="PTHR40980:SF4">
    <property type="entry name" value="TONB-DEPENDENT RECEPTOR-LIKE BETA-BARREL DOMAIN-CONTAINING PROTEIN"/>
    <property type="match status" value="1"/>
</dbReference>
<dbReference type="SUPFAM" id="SSF49464">
    <property type="entry name" value="Carboxypeptidase regulatory domain-like"/>
    <property type="match status" value="1"/>
</dbReference>
<proteinExistence type="predicted"/>
<evidence type="ECO:0000313" key="7">
    <source>
        <dbReference type="EMBL" id="NER12266.1"/>
    </source>
</evidence>
<keyword evidence="2" id="KW-0472">Membrane</keyword>
<evidence type="ECO:0000256" key="3">
    <source>
        <dbReference type="ARBA" id="ARBA00023237"/>
    </source>
</evidence>
<dbReference type="SUPFAM" id="SSF56935">
    <property type="entry name" value="Porins"/>
    <property type="match status" value="1"/>
</dbReference>
<keyword evidence="8" id="KW-1185">Reference proteome</keyword>
<dbReference type="PANTHER" id="PTHR40980">
    <property type="entry name" value="PLUG DOMAIN-CONTAINING PROTEIN"/>
    <property type="match status" value="1"/>
</dbReference>
<feature type="domain" description="Outer membrane protein beta-barrel" evidence="6">
    <location>
        <begin position="375"/>
        <end position="774"/>
    </location>
</feature>
<evidence type="ECO:0000256" key="2">
    <source>
        <dbReference type="ARBA" id="ARBA00023136"/>
    </source>
</evidence>
<keyword evidence="3" id="KW-0998">Cell outer membrane</keyword>
<dbReference type="Pfam" id="PF07715">
    <property type="entry name" value="Plug"/>
    <property type="match status" value="1"/>
</dbReference>
<protein>
    <submittedName>
        <fullName evidence="7">TonB-dependent receptor</fullName>
    </submittedName>
</protein>
<evidence type="ECO:0000313" key="8">
    <source>
        <dbReference type="Proteomes" id="UP000468581"/>
    </source>
</evidence>
<name>A0A6P0UPH9_9FLAO</name>
<feature type="signal peptide" evidence="4">
    <location>
        <begin position="1"/>
        <end position="18"/>
    </location>
</feature>
<dbReference type="InterPro" id="IPR041700">
    <property type="entry name" value="OMP_b-brl_3"/>
</dbReference>
<dbReference type="Gene3D" id="2.60.40.1120">
    <property type="entry name" value="Carboxypeptidase-like, regulatory domain"/>
    <property type="match status" value="1"/>
</dbReference>
<evidence type="ECO:0000259" key="6">
    <source>
        <dbReference type="Pfam" id="PF14905"/>
    </source>
</evidence>
<feature type="chain" id="PRO_5026896616" evidence="4">
    <location>
        <begin position="19"/>
        <end position="801"/>
    </location>
</feature>
<dbReference type="InterPro" id="IPR012910">
    <property type="entry name" value="Plug_dom"/>
</dbReference>